<keyword evidence="5 6" id="KW-0472">Membrane</keyword>
<evidence type="ECO:0000313" key="7">
    <source>
        <dbReference type="EMBL" id="CAD2072283.1"/>
    </source>
</evidence>
<dbReference type="AlphaFoldDB" id="A0A6V7R5D7"/>
<sequence length="530" mass="55954">MNNTKKKSVFLDPIFMLIVLLLSVLGAIIGMQLITTLGITANTSIIGALFAMLIARVPITYLQKFRDINNQNLLQTAISAATFGAGNTLFIPIGIPFVLGMPELVTPMLIGAAIGLFIDGTLMYLLFGSKAFPASGAWPPGIATAEAIKAGDQGGKKAGLLGLGVLGGIAGSVAGIPMSAFGVAFIGNIVALTMFGIGLLLSSYSEALFSTDISAQYVPHGIMVGAGLVAFFQFIYILTKKDNKQTILSNEADEEYQRATSRKNKTVGLSLVFGYIAYIIGAILLAALGGILTDMSIWMIILFVTFAAFAALITEVIVGVAAMHSGWFPAFAVSLITLVIGIIIGFPVPALALLVGYTAATGPAFADLGYDFKTGYILRRKEPLEGELLGRQIQFMISLIGFGIAILMVALFHNGYFAQDLVPPVDYVFAATIEAGADKDVAIAIALWAIPGAILQLIGGPKRQMGILFATGLLLVNPMAGWAVLAGIIIRFTVIKIRGEEAQNTMYTVAAGFIAGDALYSFFNSMFKAK</sequence>
<keyword evidence="8" id="KW-1185">Reference proteome</keyword>
<dbReference type="InterPro" id="IPR004813">
    <property type="entry name" value="OPT"/>
</dbReference>
<feature type="transmembrane region" description="Helical" evidence="6">
    <location>
        <begin position="297"/>
        <end position="320"/>
    </location>
</feature>
<feature type="transmembrane region" description="Helical" evidence="6">
    <location>
        <begin position="441"/>
        <end position="460"/>
    </location>
</feature>
<feature type="transmembrane region" description="Helical" evidence="6">
    <location>
        <begin position="9"/>
        <end position="31"/>
    </location>
</feature>
<evidence type="ECO:0000256" key="3">
    <source>
        <dbReference type="ARBA" id="ARBA00022692"/>
    </source>
</evidence>
<name>A0A6V7R5D7_9BACL</name>
<proteinExistence type="predicted"/>
<organism evidence="7 8">
    <name type="scientific">Phocicoccus pinnipedialis</name>
    <dbReference type="NCBI Taxonomy" id="110845"/>
    <lineage>
        <taxon>Bacteria</taxon>
        <taxon>Bacillati</taxon>
        <taxon>Bacillota</taxon>
        <taxon>Bacilli</taxon>
        <taxon>Bacillales</taxon>
        <taxon>Salinicoccaceae</taxon>
        <taxon>Phocicoccus</taxon>
    </lineage>
</organism>
<keyword evidence="4 6" id="KW-1133">Transmembrane helix</keyword>
<feature type="transmembrane region" description="Helical" evidence="6">
    <location>
        <begin position="352"/>
        <end position="372"/>
    </location>
</feature>
<keyword evidence="3 6" id="KW-0812">Transmembrane</keyword>
<dbReference type="Pfam" id="PF03169">
    <property type="entry name" value="OPT"/>
    <property type="match status" value="1"/>
</dbReference>
<dbReference type="GO" id="GO:0035673">
    <property type="term" value="F:oligopeptide transmembrane transporter activity"/>
    <property type="evidence" value="ECO:0007669"/>
    <property type="project" value="InterPro"/>
</dbReference>
<evidence type="ECO:0000313" key="8">
    <source>
        <dbReference type="Proteomes" id="UP000588186"/>
    </source>
</evidence>
<evidence type="ECO:0008006" key="9">
    <source>
        <dbReference type="Google" id="ProtNLM"/>
    </source>
</evidence>
<feature type="transmembrane region" description="Helical" evidence="6">
    <location>
        <begin position="76"/>
        <end position="99"/>
    </location>
</feature>
<feature type="transmembrane region" description="Helical" evidence="6">
    <location>
        <begin position="393"/>
        <end position="413"/>
    </location>
</feature>
<feature type="transmembrane region" description="Helical" evidence="6">
    <location>
        <begin position="217"/>
        <end position="238"/>
    </location>
</feature>
<feature type="transmembrane region" description="Helical" evidence="6">
    <location>
        <begin position="467"/>
        <end position="494"/>
    </location>
</feature>
<feature type="transmembrane region" description="Helical" evidence="6">
    <location>
        <begin position="37"/>
        <end position="55"/>
    </location>
</feature>
<dbReference type="GO" id="GO:0016020">
    <property type="term" value="C:membrane"/>
    <property type="evidence" value="ECO:0007669"/>
    <property type="project" value="UniProtKB-SubCell"/>
</dbReference>
<evidence type="ECO:0000256" key="2">
    <source>
        <dbReference type="ARBA" id="ARBA00022448"/>
    </source>
</evidence>
<gene>
    <name evidence="7" type="ORF">JEOPIN946_00381</name>
</gene>
<comment type="subcellular location">
    <subcellularLocation>
        <location evidence="1">Membrane</location>
        <topology evidence="1">Multi-pass membrane protein</topology>
    </subcellularLocation>
</comment>
<comment type="caution">
    <text evidence="7">The sequence shown here is derived from an EMBL/GenBank/DDBJ whole genome shotgun (WGS) entry which is preliminary data.</text>
</comment>
<keyword evidence="2" id="KW-0813">Transport</keyword>
<dbReference type="RefSeq" id="WP_186076371.1">
    <property type="nucleotide sequence ID" value="NZ_CAJEWB010000005.1"/>
</dbReference>
<feature type="transmembrane region" description="Helical" evidence="6">
    <location>
        <begin position="327"/>
        <end position="346"/>
    </location>
</feature>
<feature type="transmembrane region" description="Helical" evidence="6">
    <location>
        <begin position="105"/>
        <end position="127"/>
    </location>
</feature>
<reference evidence="7 8" key="1">
    <citation type="submission" date="2020-07" db="EMBL/GenBank/DDBJ databases">
        <authorList>
            <person name="Criscuolo A."/>
        </authorList>
    </citation>
    <scope>NUCLEOTIDE SEQUENCE [LARGE SCALE GENOMIC DNA]</scope>
    <source>
        <strain evidence="7">CIP107946</strain>
    </source>
</reference>
<feature type="transmembrane region" description="Helical" evidence="6">
    <location>
        <begin position="180"/>
        <end position="205"/>
    </location>
</feature>
<evidence type="ECO:0000256" key="5">
    <source>
        <dbReference type="ARBA" id="ARBA00023136"/>
    </source>
</evidence>
<feature type="transmembrane region" description="Helical" evidence="6">
    <location>
        <begin position="506"/>
        <end position="523"/>
    </location>
</feature>
<dbReference type="EMBL" id="CAJEWB010000005">
    <property type="protein sequence ID" value="CAD2072283.1"/>
    <property type="molecule type" value="Genomic_DNA"/>
</dbReference>
<evidence type="ECO:0000256" key="6">
    <source>
        <dbReference type="SAM" id="Phobius"/>
    </source>
</evidence>
<feature type="transmembrane region" description="Helical" evidence="6">
    <location>
        <begin position="267"/>
        <end position="291"/>
    </location>
</feature>
<evidence type="ECO:0000256" key="4">
    <source>
        <dbReference type="ARBA" id="ARBA00022989"/>
    </source>
</evidence>
<protein>
    <recommendedName>
        <fullName evidence="9">OPT oligopeptide transporter protein</fullName>
    </recommendedName>
</protein>
<dbReference type="Proteomes" id="UP000588186">
    <property type="component" value="Unassembled WGS sequence"/>
</dbReference>
<accession>A0A6V7R5D7</accession>
<evidence type="ECO:0000256" key="1">
    <source>
        <dbReference type="ARBA" id="ARBA00004141"/>
    </source>
</evidence>